<proteinExistence type="predicted"/>
<dbReference type="Pfam" id="PF08457">
    <property type="entry name" value="Sfi1"/>
    <property type="match status" value="2"/>
</dbReference>
<dbReference type="STRING" id="1182542.W9XRA6"/>
<evidence type="ECO:0000313" key="3">
    <source>
        <dbReference type="Proteomes" id="UP000019478"/>
    </source>
</evidence>
<dbReference type="Proteomes" id="UP000019478">
    <property type="component" value="Unassembled WGS sequence"/>
</dbReference>
<evidence type="ECO:0000259" key="1">
    <source>
        <dbReference type="Pfam" id="PF08457"/>
    </source>
</evidence>
<protein>
    <recommendedName>
        <fullName evidence="1">Sfi1 spindle body domain-containing protein</fullName>
    </recommendedName>
</protein>
<reference evidence="2 3" key="1">
    <citation type="submission" date="2013-03" db="EMBL/GenBank/DDBJ databases">
        <title>The Genome Sequence of Capronia epimyces CBS 606.96.</title>
        <authorList>
            <consortium name="The Broad Institute Genomics Platform"/>
            <person name="Cuomo C."/>
            <person name="de Hoog S."/>
            <person name="Gorbushina A."/>
            <person name="Walker B."/>
            <person name="Young S.K."/>
            <person name="Zeng Q."/>
            <person name="Gargeya S."/>
            <person name="Fitzgerald M."/>
            <person name="Haas B."/>
            <person name="Abouelleil A."/>
            <person name="Allen A.W."/>
            <person name="Alvarado L."/>
            <person name="Arachchi H.M."/>
            <person name="Berlin A.M."/>
            <person name="Chapman S.B."/>
            <person name="Gainer-Dewar J."/>
            <person name="Goldberg J."/>
            <person name="Griggs A."/>
            <person name="Gujja S."/>
            <person name="Hansen M."/>
            <person name="Howarth C."/>
            <person name="Imamovic A."/>
            <person name="Ireland A."/>
            <person name="Larimer J."/>
            <person name="McCowan C."/>
            <person name="Murphy C."/>
            <person name="Pearson M."/>
            <person name="Poon T.W."/>
            <person name="Priest M."/>
            <person name="Roberts A."/>
            <person name="Saif S."/>
            <person name="Shea T."/>
            <person name="Sisk P."/>
            <person name="Sykes S."/>
            <person name="Wortman J."/>
            <person name="Nusbaum C."/>
            <person name="Birren B."/>
        </authorList>
    </citation>
    <scope>NUCLEOTIDE SEQUENCE [LARGE SCALE GENOMIC DNA]</scope>
    <source>
        <strain evidence="2 3">CBS 606.96</strain>
    </source>
</reference>
<dbReference type="GeneID" id="19170691"/>
<dbReference type="AlphaFoldDB" id="W9XRA6"/>
<organism evidence="2 3">
    <name type="scientific">Capronia epimyces CBS 606.96</name>
    <dbReference type="NCBI Taxonomy" id="1182542"/>
    <lineage>
        <taxon>Eukaryota</taxon>
        <taxon>Fungi</taxon>
        <taxon>Dikarya</taxon>
        <taxon>Ascomycota</taxon>
        <taxon>Pezizomycotina</taxon>
        <taxon>Eurotiomycetes</taxon>
        <taxon>Chaetothyriomycetidae</taxon>
        <taxon>Chaetothyriales</taxon>
        <taxon>Herpotrichiellaceae</taxon>
        <taxon>Capronia</taxon>
    </lineage>
</organism>
<dbReference type="InterPro" id="IPR013665">
    <property type="entry name" value="Sfi1_dom"/>
</dbReference>
<keyword evidence="3" id="KW-1185">Reference proteome</keyword>
<dbReference type="OrthoDB" id="5215300at2759"/>
<evidence type="ECO:0000313" key="2">
    <source>
        <dbReference type="EMBL" id="EXJ82768.1"/>
    </source>
</evidence>
<sequence length="600" mass="69802">MTPEQQADFANEIRGFPPKDIDRLHRVLFRLQEDLVDFTPAAIEREYNAICSEDRHTPHPDDPCLRWLLDLLQIDADIPLNEKFLDALQEAHIVLTTDGTTTDGGTDYDAAEQPLSIGGPSVVPERLDSSDLLDENDALWQQAVALDNRKLASQALEQWRQKLHLKREAYLDYEDPVMNNFADHFYVRTLARKTLTHWHNTVAEIQEMEKAGQEFRARQDASFALRQWTLAARERLFTRVGDERSLYKVLGIWREKTRQLREMEAAADGFRDRQVVRNTLGMMVAKSAQIHHEETQAVVVYQGNLVRRIFNKWLAQLQQIQLNERRADAAAEYFASKHALQKWREKTGLVLEQKRGQQARRQLLAVKYVRKWKVFARKSKEEKYAEAYKVMRRKVKVNIARAALNLWREKTARIREMDMTAEEFRARKDADNVKRMAHGAIVTMYNRPTQQQEANRQADLFFTKKLVERLQIFGSNWLVPTRQILENQKKADAYRATRTASHALATLRNWRNAAFRFQRLEEDAEVVLQRNAKKRALVFLQKWSRAAAQGQGEEEGREERMIPATPAARRSQLLASTTPAYTPAVGLFREDRVVEELDED</sequence>
<dbReference type="HOGENOM" id="CLU_461499_0_0_1"/>
<name>W9XRA6_9EURO</name>
<feature type="domain" description="Sfi1 spindle body" evidence="1">
    <location>
        <begin position="356"/>
        <end position="544"/>
    </location>
</feature>
<dbReference type="eggNOG" id="KOG4775">
    <property type="taxonomic scope" value="Eukaryota"/>
</dbReference>
<feature type="domain" description="Sfi1 spindle body" evidence="1">
    <location>
        <begin position="224"/>
        <end position="348"/>
    </location>
</feature>
<accession>W9XRA6</accession>
<dbReference type="EMBL" id="AMGY01000005">
    <property type="protein sequence ID" value="EXJ82768.1"/>
    <property type="molecule type" value="Genomic_DNA"/>
</dbReference>
<gene>
    <name evidence="2" type="ORF">A1O3_06583</name>
</gene>
<comment type="caution">
    <text evidence="2">The sequence shown here is derived from an EMBL/GenBank/DDBJ whole genome shotgun (WGS) entry which is preliminary data.</text>
</comment>
<dbReference type="RefSeq" id="XP_007734891.1">
    <property type="nucleotide sequence ID" value="XM_007736701.1"/>
</dbReference>